<comment type="similarity">
    <text evidence="2">Belongs to the TACO1 family.</text>
</comment>
<evidence type="ECO:0000259" key="4">
    <source>
        <dbReference type="Pfam" id="PF20772"/>
    </source>
</evidence>
<comment type="caution">
    <text evidence="5">The sequence shown here is derived from an EMBL/GenBank/DDBJ whole genome shotgun (WGS) entry which is preliminary data.</text>
</comment>
<keyword evidence="6" id="KW-1185">Reference proteome</keyword>
<proteinExistence type="inferred from homology"/>
<dbReference type="Gene3D" id="1.10.10.200">
    <property type="match status" value="1"/>
</dbReference>
<accession>A0AAN9VF27</accession>
<dbReference type="Gene3D" id="3.30.70.980">
    <property type="match status" value="2"/>
</dbReference>
<dbReference type="EMBL" id="JAZDUA010000357">
    <property type="protein sequence ID" value="KAK7793904.1"/>
    <property type="molecule type" value="Genomic_DNA"/>
</dbReference>
<dbReference type="Pfam" id="PF20772">
    <property type="entry name" value="TACO1_YebC_N"/>
    <property type="match status" value="1"/>
</dbReference>
<dbReference type="InterPro" id="IPR049083">
    <property type="entry name" value="TACO1_YebC_N"/>
</dbReference>
<comment type="subcellular location">
    <subcellularLocation>
        <location evidence="1">Mitochondrion</location>
    </subcellularLocation>
</comment>
<dbReference type="PANTHER" id="PTHR12532:SF0">
    <property type="entry name" value="TRANSLATIONAL ACTIVATOR OF CYTOCHROME C OXIDASE 1"/>
    <property type="match status" value="1"/>
</dbReference>
<evidence type="ECO:0000256" key="2">
    <source>
        <dbReference type="ARBA" id="ARBA00008724"/>
    </source>
</evidence>
<feature type="domain" description="TACO1/YebC-like second and third" evidence="3">
    <location>
        <begin position="110"/>
        <end position="265"/>
    </location>
</feature>
<name>A0AAN9VF27_9ORTH</name>
<organism evidence="5 6">
    <name type="scientific">Gryllus longicercus</name>
    <dbReference type="NCBI Taxonomy" id="2509291"/>
    <lineage>
        <taxon>Eukaryota</taxon>
        <taxon>Metazoa</taxon>
        <taxon>Ecdysozoa</taxon>
        <taxon>Arthropoda</taxon>
        <taxon>Hexapoda</taxon>
        <taxon>Insecta</taxon>
        <taxon>Pterygota</taxon>
        <taxon>Neoptera</taxon>
        <taxon>Polyneoptera</taxon>
        <taxon>Orthoptera</taxon>
        <taxon>Ensifera</taxon>
        <taxon>Gryllidea</taxon>
        <taxon>Grylloidea</taxon>
        <taxon>Gryllidae</taxon>
        <taxon>Gryllinae</taxon>
        <taxon>Gryllus</taxon>
    </lineage>
</organism>
<sequence>MYKILKSVSPTGRYITCLYDSCRHAGHSKWQNIRHIKAEKDGQRAALFTRLRRKMEIAVQEGKSADPSSNIQLAQVIEQAKKANMAVSSINDWIKTLKERGSGAKGDLKIYEVSGPEGSAFIFCTFTSNPTKTQIDISTVLRKAKASFSMGKVSHLFDSKSVIQTDFPANTSLEDAVNLAIELDFDDVFELREEEQSFLQFSGAPSLLNKFKTQLASRNYEIQSAELIYTPVIQVLMSDKNLEHVKFLYKKFQDYPEIVNIFDNVAWSEGS</sequence>
<reference evidence="5 6" key="1">
    <citation type="submission" date="2024-03" db="EMBL/GenBank/DDBJ databases">
        <title>The genome assembly and annotation of the cricket Gryllus longicercus Weissman &amp; Gray.</title>
        <authorList>
            <person name="Szrajer S."/>
            <person name="Gray D."/>
            <person name="Ylla G."/>
        </authorList>
    </citation>
    <scope>NUCLEOTIDE SEQUENCE [LARGE SCALE GENOMIC DNA]</scope>
    <source>
        <strain evidence="5">DAG 2021-001</strain>
        <tissue evidence="5">Whole body minus gut</tissue>
    </source>
</reference>
<dbReference type="InterPro" id="IPR002876">
    <property type="entry name" value="Transcrip_reg_TACO1-like"/>
</dbReference>
<dbReference type="FunFam" id="1.10.10.200:FF:000002">
    <property type="entry name" value="Probable transcriptional regulatory protein CLM62_37755"/>
    <property type="match status" value="1"/>
</dbReference>
<dbReference type="InterPro" id="IPR017856">
    <property type="entry name" value="Integrase-like_N"/>
</dbReference>
<dbReference type="AlphaFoldDB" id="A0AAN9VF27"/>
<dbReference type="SUPFAM" id="SSF75625">
    <property type="entry name" value="YebC-like"/>
    <property type="match status" value="1"/>
</dbReference>
<evidence type="ECO:0000313" key="5">
    <source>
        <dbReference type="EMBL" id="KAK7793904.1"/>
    </source>
</evidence>
<evidence type="ECO:0000313" key="6">
    <source>
        <dbReference type="Proteomes" id="UP001378592"/>
    </source>
</evidence>
<dbReference type="Proteomes" id="UP001378592">
    <property type="component" value="Unassembled WGS sequence"/>
</dbReference>
<protein>
    <submittedName>
        <fullName evidence="5">Uncharacterized protein</fullName>
    </submittedName>
</protein>
<dbReference type="InterPro" id="IPR026564">
    <property type="entry name" value="Transcrip_reg_TACO1-like_dom3"/>
</dbReference>
<evidence type="ECO:0000256" key="1">
    <source>
        <dbReference type="ARBA" id="ARBA00004173"/>
    </source>
</evidence>
<dbReference type="PANTHER" id="PTHR12532">
    <property type="entry name" value="TRANSLATIONAL ACTIVATOR OF CYTOCHROME C OXIDASE 1"/>
    <property type="match status" value="1"/>
</dbReference>
<dbReference type="InterPro" id="IPR029072">
    <property type="entry name" value="YebC-like"/>
</dbReference>
<dbReference type="InterPro" id="IPR048300">
    <property type="entry name" value="TACO1_YebC-like_2nd/3rd_dom"/>
</dbReference>
<gene>
    <name evidence="5" type="ORF">R5R35_003581</name>
</gene>
<evidence type="ECO:0000259" key="3">
    <source>
        <dbReference type="Pfam" id="PF01709"/>
    </source>
</evidence>
<dbReference type="GO" id="GO:0005739">
    <property type="term" value="C:mitochondrion"/>
    <property type="evidence" value="ECO:0007669"/>
    <property type="project" value="UniProtKB-SubCell"/>
</dbReference>
<dbReference type="Pfam" id="PF01709">
    <property type="entry name" value="Transcrip_reg"/>
    <property type="match status" value="1"/>
</dbReference>
<feature type="domain" description="TACO1/YebC-like N-terminal" evidence="4">
    <location>
        <begin position="28"/>
        <end position="96"/>
    </location>
</feature>